<dbReference type="InterPro" id="IPR027417">
    <property type="entry name" value="P-loop_NTPase"/>
</dbReference>
<evidence type="ECO:0000256" key="2">
    <source>
        <dbReference type="ARBA" id="ARBA00022741"/>
    </source>
</evidence>
<dbReference type="GO" id="GO:0016887">
    <property type="term" value="F:ATP hydrolysis activity"/>
    <property type="evidence" value="ECO:0007669"/>
    <property type="project" value="InterPro"/>
</dbReference>
<dbReference type="Gene3D" id="3.40.50.300">
    <property type="entry name" value="P-loop containing nucleotide triphosphate hydrolases"/>
    <property type="match status" value="1"/>
</dbReference>
<sequence length="326" mass="35735">MACLRIIFPNIDFALEEVPYEQLLNLEIHMEHFLEALKEIQPSAIREVFVEVPDVSWEDVGGLEDVKQELTETVQWPLQHAELFKIAATRPAKGILLTGAPGTGKTLLAKALAQESKVNFISVKGPELLTQWVGASEKGIREVFRKAKQASPCILFFDEIDSLVPARGGAGDSGVTQRVVSQVLTELDGIEELKGVVVLGATNRPDIVDPAILRSRRFDLLLELPLPDKATRLAILQIHTRGKPLAKVQSRDREGADQKGVSLSAIADATEGYSGADLAGICSKAALLAIREYLETRKDDADGYGGFTISMKNMEEARKIIERQRA</sequence>
<dbReference type="GO" id="GO:0005524">
    <property type="term" value="F:ATP binding"/>
    <property type="evidence" value="ECO:0007669"/>
    <property type="project" value="UniProtKB-KW"/>
</dbReference>
<protein>
    <recommendedName>
        <fullName evidence="4">AAA+ ATPase domain-containing protein</fullName>
    </recommendedName>
</protein>
<proteinExistence type="predicted"/>
<dbReference type="InterPro" id="IPR003593">
    <property type="entry name" value="AAA+_ATPase"/>
</dbReference>
<dbReference type="Gene3D" id="1.10.8.60">
    <property type="match status" value="1"/>
</dbReference>
<dbReference type="Pfam" id="PF00004">
    <property type="entry name" value="AAA"/>
    <property type="match status" value="1"/>
</dbReference>
<dbReference type="InterPro" id="IPR003960">
    <property type="entry name" value="ATPase_AAA_CS"/>
</dbReference>
<dbReference type="PROSITE" id="PS00674">
    <property type="entry name" value="AAA"/>
    <property type="match status" value="1"/>
</dbReference>
<keyword evidence="1" id="KW-0677">Repeat</keyword>
<dbReference type="PANTHER" id="PTHR23077">
    <property type="entry name" value="AAA-FAMILY ATPASE"/>
    <property type="match status" value="1"/>
</dbReference>
<gene>
    <name evidence="5" type="ORF">S01H1_08691</name>
</gene>
<dbReference type="Pfam" id="PF17862">
    <property type="entry name" value="AAA_lid_3"/>
    <property type="match status" value="1"/>
</dbReference>
<dbReference type="PANTHER" id="PTHR23077:SF171">
    <property type="entry name" value="NUCLEAR VALOSIN-CONTAINING PROTEIN-LIKE"/>
    <property type="match status" value="1"/>
</dbReference>
<evidence type="ECO:0000259" key="4">
    <source>
        <dbReference type="SMART" id="SM00382"/>
    </source>
</evidence>
<name>X0TQG9_9ZZZZ</name>
<evidence type="ECO:0000256" key="1">
    <source>
        <dbReference type="ARBA" id="ARBA00022737"/>
    </source>
</evidence>
<dbReference type="SUPFAM" id="SSF52540">
    <property type="entry name" value="P-loop containing nucleoside triphosphate hydrolases"/>
    <property type="match status" value="1"/>
</dbReference>
<comment type="caution">
    <text evidence="5">The sequence shown here is derived from an EMBL/GenBank/DDBJ whole genome shotgun (WGS) entry which is preliminary data.</text>
</comment>
<dbReference type="SMART" id="SM00382">
    <property type="entry name" value="AAA"/>
    <property type="match status" value="1"/>
</dbReference>
<evidence type="ECO:0000313" key="5">
    <source>
        <dbReference type="EMBL" id="GAF78380.1"/>
    </source>
</evidence>
<dbReference type="CDD" id="cd19511">
    <property type="entry name" value="RecA-like_CDC48_r2-like"/>
    <property type="match status" value="1"/>
</dbReference>
<keyword evidence="2" id="KW-0547">Nucleotide-binding</keyword>
<dbReference type="FunFam" id="3.40.50.300:FF:000018">
    <property type="entry name" value="Cell division control 48"/>
    <property type="match status" value="1"/>
</dbReference>
<organism evidence="5">
    <name type="scientific">marine sediment metagenome</name>
    <dbReference type="NCBI Taxonomy" id="412755"/>
    <lineage>
        <taxon>unclassified sequences</taxon>
        <taxon>metagenomes</taxon>
        <taxon>ecological metagenomes</taxon>
    </lineage>
</organism>
<dbReference type="AlphaFoldDB" id="X0TQG9"/>
<dbReference type="InterPro" id="IPR050168">
    <property type="entry name" value="AAA_ATPase_domain"/>
</dbReference>
<evidence type="ECO:0000256" key="3">
    <source>
        <dbReference type="ARBA" id="ARBA00022840"/>
    </source>
</evidence>
<reference evidence="5" key="1">
    <citation type="journal article" date="2014" name="Front. Microbiol.">
        <title>High frequency of phylogenetically diverse reductive dehalogenase-homologous genes in deep subseafloor sedimentary metagenomes.</title>
        <authorList>
            <person name="Kawai M."/>
            <person name="Futagami T."/>
            <person name="Toyoda A."/>
            <person name="Takaki Y."/>
            <person name="Nishi S."/>
            <person name="Hori S."/>
            <person name="Arai W."/>
            <person name="Tsubouchi T."/>
            <person name="Morono Y."/>
            <person name="Uchiyama I."/>
            <person name="Ito T."/>
            <person name="Fujiyama A."/>
            <person name="Inagaki F."/>
            <person name="Takami H."/>
        </authorList>
    </citation>
    <scope>NUCLEOTIDE SEQUENCE</scope>
    <source>
        <strain evidence="5">Expedition CK06-06</strain>
    </source>
</reference>
<accession>X0TQG9</accession>
<feature type="domain" description="AAA+ ATPase" evidence="4">
    <location>
        <begin position="91"/>
        <end position="228"/>
    </location>
</feature>
<dbReference type="EMBL" id="BARS01004448">
    <property type="protein sequence ID" value="GAF78380.1"/>
    <property type="molecule type" value="Genomic_DNA"/>
</dbReference>
<dbReference type="InterPro" id="IPR003959">
    <property type="entry name" value="ATPase_AAA_core"/>
</dbReference>
<dbReference type="InterPro" id="IPR041569">
    <property type="entry name" value="AAA_lid_3"/>
</dbReference>
<keyword evidence="3" id="KW-0067">ATP-binding</keyword>